<sequence length="456" mass="49623">MWPQAPPRPCDTVRAESAARHAASVGSRTIMKKQPSAGAAAEADLSNVHRAFLPRLTESTADRWIKATTQLFLSLNGEENEALVSLAAAHSADLVSSSLPDGNKVIIKLGAHRGRGKGGSEEVGECECFGSGSQSQKPWIESTFTKRECVYILPVSKDPHRCCCGRLVRQHVGFTASLAAKYSDVKLGENPNLTEQEWSVEKHTEASPTDAYGVINFQGGSHSYRAKYVRVSHDTRPESILRLMLKDWHMELPKILISVHGGVQNFELHPRIKQVVGKGLIKAAVTTGAWILTGGVNTGVAKHVGDALKEHCSRSSKKICTIGIAPWGVLENRNDLIGRDIIAPYQTLLNPLSKLNVLNNLHSHFLLVDDGTVGRYGAEVQLRRDLEKHINLQRIHARIGQGVPVVALIFEGGPNVILTVLEYLQESPPVPVVVCEGTGRAADILAYVHKQTEEGG</sequence>
<feature type="domain" description="TRPM SLOG" evidence="1">
    <location>
        <begin position="226"/>
        <end position="455"/>
    </location>
</feature>
<dbReference type="OrthoDB" id="301415at2759"/>
<protein>
    <recommendedName>
        <fullName evidence="1">TRPM SLOG domain-containing protein</fullName>
    </recommendedName>
</protein>
<dbReference type="GO" id="GO:0055080">
    <property type="term" value="P:monoatomic cation homeostasis"/>
    <property type="evidence" value="ECO:0007669"/>
    <property type="project" value="TreeGrafter"/>
</dbReference>
<proteinExistence type="predicted"/>
<name>A0A7J5X649_DISMA</name>
<dbReference type="PANTHER" id="PTHR13800">
    <property type="entry name" value="TRANSIENT RECEPTOR POTENTIAL CATION CHANNEL, SUBFAMILY M, MEMBER 6"/>
    <property type="match status" value="1"/>
</dbReference>
<accession>A0A7J5X649</accession>
<dbReference type="EMBL" id="JAAKFY010000027">
    <property type="protein sequence ID" value="KAF3832395.1"/>
    <property type="molecule type" value="Genomic_DNA"/>
</dbReference>
<dbReference type="GO" id="GO:0005886">
    <property type="term" value="C:plasma membrane"/>
    <property type="evidence" value="ECO:0007669"/>
    <property type="project" value="TreeGrafter"/>
</dbReference>
<reference evidence="2 3" key="1">
    <citation type="submission" date="2020-03" db="EMBL/GenBank/DDBJ databases">
        <title>Dissostichus mawsoni Genome sequencing and assembly.</title>
        <authorList>
            <person name="Park H."/>
        </authorList>
    </citation>
    <scope>NUCLEOTIDE SEQUENCE [LARGE SCALE GENOMIC DNA]</scope>
    <source>
        <strain evidence="2">DM0001</strain>
        <tissue evidence="2">Muscle</tissue>
    </source>
</reference>
<evidence type="ECO:0000313" key="2">
    <source>
        <dbReference type="EMBL" id="KAF3832395.1"/>
    </source>
</evidence>
<gene>
    <name evidence="2" type="ORF">F7725_026060</name>
</gene>
<dbReference type="AlphaFoldDB" id="A0A7J5X649"/>
<dbReference type="Pfam" id="PF18139">
    <property type="entry name" value="LSDAT_euk"/>
    <property type="match status" value="1"/>
</dbReference>
<dbReference type="GO" id="GO:0005262">
    <property type="term" value="F:calcium channel activity"/>
    <property type="evidence" value="ECO:0007669"/>
    <property type="project" value="TreeGrafter"/>
</dbReference>
<comment type="caution">
    <text evidence="2">The sequence shown here is derived from an EMBL/GenBank/DDBJ whole genome shotgun (WGS) entry which is preliminary data.</text>
</comment>
<dbReference type="Proteomes" id="UP000518266">
    <property type="component" value="Unassembled WGS sequence"/>
</dbReference>
<evidence type="ECO:0000259" key="1">
    <source>
        <dbReference type="Pfam" id="PF18139"/>
    </source>
</evidence>
<keyword evidence="3" id="KW-1185">Reference proteome</keyword>
<dbReference type="InterPro" id="IPR050927">
    <property type="entry name" value="TRPM"/>
</dbReference>
<organism evidence="2 3">
    <name type="scientific">Dissostichus mawsoni</name>
    <name type="common">Antarctic cod</name>
    <dbReference type="NCBI Taxonomy" id="36200"/>
    <lineage>
        <taxon>Eukaryota</taxon>
        <taxon>Metazoa</taxon>
        <taxon>Chordata</taxon>
        <taxon>Craniata</taxon>
        <taxon>Vertebrata</taxon>
        <taxon>Euteleostomi</taxon>
        <taxon>Actinopterygii</taxon>
        <taxon>Neopterygii</taxon>
        <taxon>Teleostei</taxon>
        <taxon>Neoteleostei</taxon>
        <taxon>Acanthomorphata</taxon>
        <taxon>Eupercaria</taxon>
        <taxon>Perciformes</taxon>
        <taxon>Notothenioidei</taxon>
        <taxon>Nototheniidae</taxon>
        <taxon>Dissostichus</taxon>
    </lineage>
</organism>
<evidence type="ECO:0000313" key="3">
    <source>
        <dbReference type="Proteomes" id="UP000518266"/>
    </source>
</evidence>
<dbReference type="PANTHER" id="PTHR13800:SF8">
    <property type="entry name" value="TRANSIENT RECEPTOR POTENTIAL CATION CHANNEL SUBFAMILY M MEMBER 7"/>
    <property type="match status" value="1"/>
</dbReference>
<dbReference type="InterPro" id="IPR041491">
    <property type="entry name" value="TRPM_SLOG"/>
</dbReference>